<dbReference type="SMART" id="SM00304">
    <property type="entry name" value="HAMP"/>
    <property type="match status" value="1"/>
</dbReference>
<reference evidence="9" key="1">
    <citation type="journal article" date="2019" name="Int. J. Syst. Evol. Microbiol.">
        <title>The Global Catalogue of Microorganisms (GCM) 10K type strain sequencing project: providing services to taxonomists for standard genome sequencing and annotation.</title>
        <authorList>
            <consortium name="The Broad Institute Genomics Platform"/>
            <consortium name="The Broad Institute Genome Sequencing Center for Infectious Disease"/>
            <person name="Wu L."/>
            <person name="Ma J."/>
        </authorList>
    </citation>
    <scope>NUCLEOTIDE SEQUENCE [LARGE SCALE GENOMIC DNA]</scope>
    <source>
        <strain evidence="9">CCUG 57401</strain>
    </source>
</reference>
<dbReference type="Pfam" id="PF00672">
    <property type="entry name" value="HAMP"/>
    <property type="match status" value="1"/>
</dbReference>
<keyword evidence="3" id="KW-0807">Transducer</keyword>
<feature type="transmembrane region" description="Helical" evidence="5">
    <location>
        <begin position="46"/>
        <end position="67"/>
    </location>
</feature>
<feature type="domain" description="HAMP" evidence="7">
    <location>
        <begin position="246"/>
        <end position="298"/>
    </location>
</feature>
<evidence type="ECO:0000256" key="4">
    <source>
        <dbReference type="SAM" id="MobiDB-lite"/>
    </source>
</evidence>
<dbReference type="CDD" id="cd19411">
    <property type="entry name" value="MCP2201-like_sensor"/>
    <property type="match status" value="1"/>
</dbReference>
<keyword evidence="5" id="KW-1133">Transmembrane helix</keyword>
<keyword evidence="9" id="KW-1185">Reference proteome</keyword>
<dbReference type="RefSeq" id="WP_376849897.1">
    <property type="nucleotide sequence ID" value="NZ_JBHSMF010000006.1"/>
</dbReference>
<evidence type="ECO:0000256" key="5">
    <source>
        <dbReference type="SAM" id="Phobius"/>
    </source>
</evidence>
<dbReference type="CDD" id="cd11386">
    <property type="entry name" value="MCP_signal"/>
    <property type="match status" value="1"/>
</dbReference>
<dbReference type="SMART" id="SM00283">
    <property type="entry name" value="MA"/>
    <property type="match status" value="1"/>
</dbReference>
<dbReference type="InterPro" id="IPR004089">
    <property type="entry name" value="MCPsignal_dom"/>
</dbReference>
<keyword evidence="5" id="KW-0812">Transmembrane</keyword>
<gene>
    <name evidence="8" type="ORF">ACFPOE_09790</name>
</gene>
<evidence type="ECO:0000256" key="2">
    <source>
        <dbReference type="ARBA" id="ARBA00029447"/>
    </source>
</evidence>
<dbReference type="Proteomes" id="UP001596037">
    <property type="component" value="Unassembled WGS sequence"/>
</dbReference>
<dbReference type="EMBL" id="JBHSMF010000006">
    <property type="protein sequence ID" value="MFC5497821.1"/>
    <property type="molecule type" value="Genomic_DNA"/>
</dbReference>
<dbReference type="Gene3D" id="1.10.287.950">
    <property type="entry name" value="Methyl-accepting chemotaxis protein"/>
    <property type="match status" value="1"/>
</dbReference>
<dbReference type="Pfam" id="PF12729">
    <property type="entry name" value="4HB_MCP_1"/>
    <property type="match status" value="1"/>
</dbReference>
<dbReference type="PANTHER" id="PTHR43531:SF14">
    <property type="entry name" value="METHYL-ACCEPTING CHEMOTAXIS PROTEIN I-RELATED"/>
    <property type="match status" value="1"/>
</dbReference>
<dbReference type="InterPro" id="IPR024478">
    <property type="entry name" value="HlyB_4HB_MCP"/>
</dbReference>
<dbReference type="InterPro" id="IPR003660">
    <property type="entry name" value="HAMP_dom"/>
</dbReference>
<evidence type="ECO:0000256" key="3">
    <source>
        <dbReference type="PROSITE-ProRule" id="PRU00284"/>
    </source>
</evidence>
<feature type="region of interest" description="Disordered" evidence="4">
    <location>
        <begin position="1"/>
        <end position="30"/>
    </location>
</feature>
<dbReference type="PRINTS" id="PR00260">
    <property type="entry name" value="CHEMTRNSDUCR"/>
</dbReference>
<organism evidence="8 9">
    <name type="scientific">Caenimonas terrae</name>
    <dbReference type="NCBI Taxonomy" id="696074"/>
    <lineage>
        <taxon>Bacteria</taxon>
        <taxon>Pseudomonadati</taxon>
        <taxon>Pseudomonadota</taxon>
        <taxon>Betaproteobacteria</taxon>
        <taxon>Burkholderiales</taxon>
        <taxon>Comamonadaceae</taxon>
        <taxon>Caenimonas</taxon>
    </lineage>
</organism>
<evidence type="ECO:0000313" key="8">
    <source>
        <dbReference type="EMBL" id="MFC5497821.1"/>
    </source>
</evidence>
<feature type="domain" description="Methyl-accepting transducer" evidence="6">
    <location>
        <begin position="303"/>
        <end position="532"/>
    </location>
</feature>
<dbReference type="InterPro" id="IPR051310">
    <property type="entry name" value="MCP_chemotaxis"/>
</dbReference>
<dbReference type="InterPro" id="IPR004090">
    <property type="entry name" value="Chemotax_Me-accpt_rcpt"/>
</dbReference>
<evidence type="ECO:0000313" key="9">
    <source>
        <dbReference type="Proteomes" id="UP001596037"/>
    </source>
</evidence>
<evidence type="ECO:0000256" key="1">
    <source>
        <dbReference type="ARBA" id="ARBA00022481"/>
    </source>
</evidence>
<name>A0ABW0NAW6_9BURK</name>
<accession>A0ABW0NAW6</accession>
<dbReference type="SUPFAM" id="SSF58104">
    <property type="entry name" value="Methyl-accepting chemotaxis protein (MCP) signaling domain"/>
    <property type="match status" value="1"/>
</dbReference>
<feature type="transmembrane region" description="Helical" evidence="5">
    <location>
        <begin position="224"/>
        <end position="242"/>
    </location>
</feature>
<comment type="caution">
    <text evidence="8">The sequence shown here is derived from an EMBL/GenBank/DDBJ whole genome shotgun (WGS) entry which is preliminary data.</text>
</comment>
<keyword evidence="1" id="KW-0488">Methylation</keyword>
<dbReference type="PANTHER" id="PTHR43531">
    <property type="entry name" value="PROTEIN ICFG"/>
    <property type="match status" value="1"/>
</dbReference>
<dbReference type="InterPro" id="IPR047347">
    <property type="entry name" value="YvaQ-like_sensor"/>
</dbReference>
<dbReference type="CDD" id="cd06225">
    <property type="entry name" value="HAMP"/>
    <property type="match status" value="1"/>
</dbReference>
<evidence type="ECO:0000259" key="6">
    <source>
        <dbReference type="PROSITE" id="PS50111"/>
    </source>
</evidence>
<proteinExistence type="inferred from homology"/>
<dbReference type="PROSITE" id="PS50885">
    <property type="entry name" value="HAMP"/>
    <property type="match status" value="1"/>
</dbReference>
<sequence>MQAASALRASDVAHRPSDRSGPAIDGPAGVDDAAPSSVGLFRRSTIRVRLIVAFCFVAVLLMVLAGVGSWEIDSLNRAAEYSMRGQRLMGKWFAETQGNVIRTMVMSRTDDAGVREQLAPEMAAASQRITALQKEVESLLTTASSKALFEQVGARRKAYLEIRQRMLEKKKAGQGQEALAMLDNALVPAMNSYLGSIEALLDFYGGAAGGESAAGRARAQTAQMLVIGVCLLAIVVGFVFAWKITSGIVGPVRFAAKLARRVAGGDLTATVRTGGSDEIAQMLQALSDMMADLRTVVGEVSVGARTVTDSSTRLAAGHLDLSQRTEEQAATLEQTASSMEELTVTVNRNAENARHASQLAAGASEVARQGGAVVGDVVATMTEISESSRKIADIIGVIDGIAFQTNILALNAAVEAARAGEQGRGFAVVAAEVRSLAQRSAAAAGEIKALIGASAGKVEAGTRLVDAAGATMAQIVASVREVTDLVAQIAAASHEQSAGIQQVNTAVARMEQAVQQNAALVDEATAATEAMKGEASALLRSVGRFRLADAPAQAAPAQAGPAAGRSPGAIRVQQAAGTDAALHRLHSLALAATGKYAGQPGRKDS</sequence>
<protein>
    <submittedName>
        <fullName evidence="8">Methyl-accepting chemotaxis protein</fullName>
    </submittedName>
</protein>
<keyword evidence="5" id="KW-0472">Membrane</keyword>
<evidence type="ECO:0000259" key="7">
    <source>
        <dbReference type="PROSITE" id="PS50885"/>
    </source>
</evidence>
<dbReference type="PROSITE" id="PS50111">
    <property type="entry name" value="CHEMOTAXIS_TRANSDUC_2"/>
    <property type="match status" value="1"/>
</dbReference>
<comment type="similarity">
    <text evidence="2">Belongs to the methyl-accepting chemotaxis (MCP) protein family.</text>
</comment>
<dbReference type="Pfam" id="PF00015">
    <property type="entry name" value="MCPsignal"/>
    <property type="match status" value="1"/>
</dbReference>